<dbReference type="Proteomes" id="UP000095282">
    <property type="component" value="Unplaced"/>
</dbReference>
<dbReference type="InterPro" id="IPR012885">
    <property type="entry name" value="F-box_Sdz-33"/>
</dbReference>
<evidence type="ECO:0000313" key="2">
    <source>
        <dbReference type="Proteomes" id="UP000095282"/>
    </source>
</evidence>
<name>A0A1I7UU32_9PELO</name>
<dbReference type="InterPro" id="IPR001810">
    <property type="entry name" value="F-box_dom"/>
</dbReference>
<dbReference type="eggNOG" id="ENOG502TKJH">
    <property type="taxonomic scope" value="Eukaryota"/>
</dbReference>
<dbReference type="WBParaSite" id="Csp11.Scaffold630.g19358.t1">
    <property type="protein sequence ID" value="Csp11.Scaffold630.g19358.t1"/>
    <property type="gene ID" value="Csp11.Scaffold630.g19358"/>
</dbReference>
<dbReference type="PANTHER" id="PTHR21503">
    <property type="entry name" value="F-BOX-CONTAINING HYPOTHETICAL PROTEIN C.ELEGANS"/>
    <property type="match status" value="1"/>
</dbReference>
<dbReference type="AlphaFoldDB" id="A0A1I7UU32"/>
<keyword evidence="2" id="KW-1185">Reference proteome</keyword>
<dbReference type="Pfam" id="PF07735">
    <property type="entry name" value="FBA_2"/>
    <property type="match status" value="1"/>
</dbReference>
<dbReference type="Pfam" id="PF00646">
    <property type="entry name" value="F-box"/>
    <property type="match status" value="1"/>
</dbReference>
<proteinExistence type="predicted"/>
<protein>
    <submittedName>
        <fullName evidence="3">F-box domain-containing protein</fullName>
    </submittedName>
</protein>
<dbReference type="PROSITE" id="PS50181">
    <property type="entry name" value="FBOX"/>
    <property type="match status" value="1"/>
</dbReference>
<sequence length="353" mass="41440">MPLCISEIIRSICSSLCFNSDSHPPRLTYFPLLQLPLVAMEHVLSMMSPFELINVSLASSRSKRAVKSISRTKKKFSVSFSNYWSSVSFHRHQMIWSYAIHINKDDAYLYKVIHQNEEDREMVIKVSDEPLKDVMKWYDYAREVLNCKIDSVTLKFNHPSSENRRLIDWIAAQNKTMEYMDLSSADEESNDDVKYLLERIHVTGIFNLELKKYNDDFRMEIPGNPEWLYVSKSQFIDYEQLLRLKSPAILLWESILTNEEINRFLKSWMSCETHLQLEAIVINAVDPISMNEIMDLPHEKTNDPKIAKAFNGKHFHVQVKNEMFTMKRCDGKKKATVTIENKWKGWSLFLIVH</sequence>
<evidence type="ECO:0000259" key="1">
    <source>
        <dbReference type="PROSITE" id="PS50181"/>
    </source>
</evidence>
<feature type="domain" description="F-box" evidence="1">
    <location>
        <begin position="29"/>
        <end position="76"/>
    </location>
</feature>
<reference evidence="3" key="1">
    <citation type="submission" date="2016-11" db="UniProtKB">
        <authorList>
            <consortium name="WormBaseParasite"/>
        </authorList>
    </citation>
    <scope>IDENTIFICATION</scope>
</reference>
<organism evidence="2 3">
    <name type="scientific">Caenorhabditis tropicalis</name>
    <dbReference type="NCBI Taxonomy" id="1561998"/>
    <lineage>
        <taxon>Eukaryota</taxon>
        <taxon>Metazoa</taxon>
        <taxon>Ecdysozoa</taxon>
        <taxon>Nematoda</taxon>
        <taxon>Chromadorea</taxon>
        <taxon>Rhabditida</taxon>
        <taxon>Rhabditina</taxon>
        <taxon>Rhabditomorpha</taxon>
        <taxon>Rhabditoidea</taxon>
        <taxon>Rhabditidae</taxon>
        <taxon>Peloderinae</taxon>
        <taxon>Caenorhabditis</taxon>
    </lineage>
</organism>
<evidence type="ECO:0000313" key="3">
    <source>
        <dbReference type="WBParaSite" id="Csp11.Scaffold630.g19358.t1"/>
    </source>
</evidence>
<accession>A0A1I7UU32</accession>